<evidence type="ECO:0000313" key="4">
    <source>
        <dbReference type="Proteomes" id="UP000698335"/>
    </source>
</evidence>
<evidence type="ECO:0000313" key="3">
    <source>
        <dbReference type="EMBL" id="MBF4807110.1"/>
    </source>
</evidence>
<feature type="region of interest" description="Disordered" evidence="1">
    <location>
        <begin position="111"/>
        <end position="142"/>
    </location>
</feature>
<sequence>MATRRFNPKTGRYEDVVSSKGFRLPQLSLPKFSLFQTDRQIKDLAQSSRKAKQRSTDPAHKRVEKLKAENITRNIAEAESIVRSAVETGTARARAEAVKAVAKLAEARTQAENTLERLTPTETDTVNEDEHEPLGLSAPKDSFEPTSQLLQEESKGDFFFDFPLKDEDKSGTSSGNKGQFKKMAMLAGIILALLFSLSIVFDQPYTNSYVNKSRSSVSGASKKYSPTEISGVSTQSMSGESGSTSSSSSPTSTKKTSTQPVNGILHPTEWEKEEWKKNEKKYRKRAQEAAEFDLKYLRDRLDKAQTEGSSLPKNDRANYYCHIMINSEQYMRDAWKDAGFTQEEIELMVELAKEYTPEQ</sequence>
<dbReference type="Proteomes" id="UP000698335">
    <property type="component" value="Unassembled WGS sequence"/>
</dbReference>
<gene>
    <name evidence="3" type="ORF">HXK26_00170</name>
</gene>
<proteinExistence type="predicted"/>
<feature type="transmembrane region" description="Helical" evidence="2">
    <location>
        <begin position="183"/>
        <end position="201"/>
    </location>
</feature>
<keyword evidence="2" id="KW-1133">Transmembrane helix</keyword>
<evidence type="ECO:0000256" key="1">
    <source>
        <dbReference type="SAM" id="MobiDB-lite"/>
    </source>
</evidence>
<organism evidence="3 4">
    <name type="scientific">Lancefieldella rimae</name>
    <dbReference type="NCBI Taxonomy" id="1383"/>
    <lineage>
        <taxon>Bacteria</taxon>
        <taxon>Bacillati</taxon>
        <taxon>Actinomycetota</taxon>
        <taxon>Coriobacteriia</taxon>
        <taxon>Coriobacteriales</taxon>
        <taxon>Atopobiaceae</taxon>
        <taxon>Lancefieldella</taxon>
    </lineage>
</organism>
<feature type="compositionally biased region" description="Low complexity" evidence="1">
    <location>
        <begin position="233"/>
        <end position="260"/>
    </location>
</feature>
<evidence type="ECO:0000256" key="2">
    <source>
        <dbReference type="SAM" id="Phobius"/>
    </source>
</evidence>
<accession>A0A930YP49</accession>
<name>A0A930YP49_9ACTN</name>
<feature type="region of interest" description="Disordered" evidence="1">
    <location>
        <begin position="211"/>
        <end position="270"/>
    </location>
</feature>
<dbReference type="AlphaFoldDB" id="A0A930YP49"/>
<comment type="caution">
    <text evidence="3">The sequence shown here is derived from an EMBL/GenBank/DDBJ whole genome shotgun (WGS) entry which is preliminary data.</text>
</comment>
<protein>
    <submittedName>
        <fullName evidence="3">Uncharacterized protein</fullName>
    </submittedName>
</protein>
<keyword evidence="2" id="KW-0472">Membrane</keyword>
<keyword evidence="2" id="KW-0812">Transmembrane</keyword>
<dbReference type="EMBL" id="JABZGW010000002">
    <property type="protein sequence ID" value="MBF4807110.1"/>
    <property type="molecule type" value="Genomic_DNA"/>
</dbReference>
<feature type="compositionally biased region" description="Basic and acidic residues" evidence="1">
    <location>
        <begin position="54"/>
        <end position="64"/>
    </location>
</feature>
<feature type="region of interest" description="Disordered" evidence="1">
    <location>
        <begin position="43"/>
        <end position="64"/>
    </location>
</feature>
<reference evidence="3" key="1">
    <citation type="submission" date="2020-04" db="EMBL/GenBank/DDBJ databases">
        <title>Deep metagenomics examines the oral microbiome during advanced dental caries in children, revealing novel taxa and co-occurrences with host molecules.</title>
        <authorList>
            <person name="Baker J.L."/>
            <person name="Morton J.T."/>
            <person name="Dinis M."/>
            <person name="Alvarez R."/>
            <person name="Tran N.C."/>
            <person name="Knight R."/>
            <person name="Edlund A."/>
        </authorList>
    </citation>
    <scope>NUCLEOTIDE SEQUENCE</scope>
    <source>
        <strain evidence="3">JCVI_38_bin.5</strain>
    </source>
</reference>